<reference evidence="2" key="1">
    <citation type="submission" date="2019-08" db="EMBL/GenBank/DDBJ databases">
        <title>Limnoglobus roseus gen. nov., sp. nov., a novel freshwater planctomycete with a giant genome from the family Gemmataceae.</title>
        <authorList>
            <person name="Kulichevskaya I.S."/>
            <person name="Naumoff D.G."/>
            <person name="Miroshnikov K."/>
            <person name="Ivanova A."/>
            <person name="Philippov D.A."/>
            <person name="Hakobyan A."/>
            <person name="Rijpstra I.C."/>
            <person name="Sinninghe Damste J.S."/>
            <person name="Liesack W."/>
            <person name="Dedysh S.N."/>
        </authorList>
    </citation>
    <scope>NUCLEOTIDE SEQUENCE [LARGE SCALE GENOMIC DNA]</scope>
    <source>
        <strain evidence="2">PX52</strain>
    </source>
</reference>
<proteinExistence type="predicted"/>
<evidence type="ECO:0000313" key="2">
    <source>
        <dbReference type="Proteomes" id="UP000324974"/>
    </source>
</evidence>
<dbReference type="GO" id="GO:0032259">
    <property type="term" value="P:methylation"/>
    <property type="evidence" value="ECO:0007669"/>
    <property type="project" value="UniProtKB-KW"/>
</dbReference>
<organism evidence="1 2">
    <name type="scientific">Limnoglobus roseus</name>
    <dbReference type="NCBI Taxonomy" id="2598579"/>
    <lineage>
        <taxon>Bacteria</taxon>
        <taxon>Pseudomonadati</taxon>
        <taxon>Planctomycetota</taxon>
        <taxon>Planctomycetia</taxon>
        <taxon>Gemmatales</taxon>
        <taxon>Gemmataceae</taxon>
        <taxon>Limnoglobus</taxon>
    </lineage>
</organism>
<keyword evidence="1" id="KW-0489">Methyltransferase</keyword>
<dbReference type="GO" id="GO:0008168">
    <property type="term" value="F:methyltransferase activity"/>
    <property type="evidence" value="ECO:0007669"/>
    <property type="project" value="UniProtKB-KW"/>
</dbReference>
<sequence length="107" mass="11702">MVRVCKPGGRVTVCDVFTTSAEQAELYDRLEQYRDPSHTHALQLTELDALLAGRKDVRREFYQYPVKVDELLSRSFPGSGGAVAFREVVASDIGANRIGIEATGDGG</sequence>
<dbReference type="Proteomes" id="UP000324974">
    <property type="component" value="Chromosome"/>
</dbReference>
<dbReference type="KEGG" id="lrs:PX52LOC_03635"/>
<gene>
    <name evidence="1" type="ORF">PX52LOC_03635</name>
</gene>
<name>A0A5C1AEQ0_9BACT</name>
<evidence type="ECO:0000313" key="1">
    <source>
        <dbReference type="EMBL" id="QEL16673.1"/>
    </source>
</evidence>
<dbReference type="Gene3D" id="3.40.50.150">
    <property type="entry name" value="Vaccinia Virus protein VP39"/>
    <property type="match status" value="1"/>
</dbReference>
<keyword evidence="1" id="KW-0808">Transferase</keyword>
<protein>
    <submittedName>
        <fullName evidence="1">Methyltransferase domain-containing protein</fullName>
    </submittedName>
</protein>
<dbReference type="AlphaFoldDB" id="A0A5C1AEQ0"/>
<accession>A0A5C1AEQ0</accession>
<dbReference type="InterPro" id="IPR029063">
    <property type="entry name" value="SAM-dependent_MTases_sf"/>
</dbReference>
<dbReference type="EMBL" id="CP042425">
    <property type="protein sequence ID" value="QEL16673.1"/>
    <property type="molecule type" value="Genomic_DNA"/>
</dbReference>
<keyword evidence="2" id="KW-1185">Reference proteome</keyword>